<organism evidence="2">
    <name type="scientific">Hellea balneolensis</name>
    <dbReference type="NCBI Taxonomy" id="287478"/>
    <lineage>
        <taxon>Bacteria</taxon>
        <taxon>Pseudomonadati</taxon>
        <taxon>Pseudomonadota</taxon>
        <taxon>Alphaproteobacteria</taxon>
        <taxon>Maricaulales</taxon>
        <taxon>Robiginitomaculaceae</taxon>
        <taxon>Hellea</taxon>
    </lineage>
</organism>
<dbReference type="PANTHER" id="PTHR30092:SF0">
    <property type="entry name" value="INNER MEMBRANE PROTEIN CRED"/>
    <property type="match status" value="1"/>
</dbReference>
<reference evidence="2" key="1">
    <citation type="journal article" date="2020" name="mSystems">
        <title>Genome- and Community-Level Interaction Insights into Carbon Utilization and Element Cycling Functions of Hydrothermarchaeota in Hydrothermal Sediment.</title>
        <authorList>
            <person name="Zhou Z."/>
            <person name="Liu Y."/>
            <person name="Xu W."/>
            <person name="Pan J."/>
            <person name="Luo Z.H."/>
            <person name="Li M."/>
        </authorList>
    </citation>
    <scope>NUCLEOTIDE SEQUENCE [LARGE SCALE GENOMIC DNA]</scope>
    <source>
        <strain evidence="2">HyVt-485</strain>
    </source>
</reference>
<dbReference type="NCBIfam" id="NF008712">
    <property type="entry name" value="PRK11715.1-1"/>
    <property type="match status" value="1"/>
</dbReference>
<feature type="transmembrane region" description="Helical" evidence="1">
    <location>
        <begin position="348"/>
        <end position="368"/>
    </location>
</feature>
<evidence type="ECO:0000256" key="1">
    <source>
        <dbReference type="SAM" id="Phobius"/>
    </source>
</evidence>
<dbReference type="PIRSF" id="PIRSF004548">
    <property type="entry name" value="CreD"/>
    <property type="match status" value="1"/>
</dbReference>
<dbReference type="InterPro" id="IPR010364">
    <property type="entry name" value="Uncharacterised_IM_CreD"/>
</dbReference>
<keyword evidence="1" id="KW-0472">Membrane</keyword>
<keyword evidence="1" id="KW-0812">Transmembrane</keyword>
<protein>
    <submittedName>
        <fullName evidence="2">Cell envelope integrity protein CreD</fullName>
    </submittedName>
</protein>
<name>A0A7C5M2R5_9PROT</name>
<dbReference type="Proteomes" id="UP000885830">
    <property type="component" value="Unassembled WGS sequence"/>
</dbReference>
<dbReference type="EMBL" id="DRMJ01000175">
    <property type="protein sequence ID" value="HHL42675.1"/>
    <property type="molecule type" value="Genomic_DNA"/>
</dbReference>
<feature type="transmembrane region" description="Helical" evidence="1">
    <location>
        <begin position="12"/>
        <end position="33"/>
    </location>
</feature>
<evidence type="ECO:0000313" key="2">
    <source>
        <dbReference type="EMBL" id="HHL42675.1"/>
    </source>
</evidence>
<sequence>MSQIYLPMGRSIGLKLIVVCALVLLMAIPLLFISKTSFERAGRADEVAREVAGRYGGEQILTGPILVVPYTQSDQDGHIKESGEYVVFAETGQIETRDFATTLVKRSLFKVPTYKSSFALRASFDISNLEDELPDDLTIQWDNARILLSVSDASGLRDDIIAKISNGETLKFTPARAGTRSMISQVKSKDYLHNTTTLAGYASGRFMEIRPKSLGDGQFTITSEVKLNGTRNIGFSAFAKSTKIALVSDWPHPGFNGRFAPDSREITEDGFRAQWSVPFLARGIAAHGKASEMDFRAFNNSHMGVGLINPVDPYQKINRALKYAVMFIGLVFLTYFLFETLVGVRVHAAQYILIGLAQSIFYLLLLAFSEHIGFSLAFVLAAGATVGLTALYAGAVFGARKYAAQAGLVFMLVYGLLYTLMKLQDFALMVGALASFTAIAGTMYFTRNVDWYGGNKTP</sequence>
<comment type="caution">
    <text evidence="2">The sequence shown here is derived from an EMBL/GenBank/DDBJ whole genome shotgun (WGS) entry which is preliminary data.</text>
</comment>
<proteinExistence type="predicted"/>
<feature type="transmembrane region" description="Helical" evidence="1">
    <location>
        <begin position="402"/>
        <end position="419"/>
    </location>
</feature>
<dbReference type="PANTHER" id="PTHR30092">
    <property type="entry name" value="INNER MEMBRANE PROTEIN CRED"/>
    <property type="match status" value="1"/>
</dbReference>
<dbReference type="AlphaFoldDB" id="A0A7C5M2R5"/>
<gene>
    <name evidence="2" type="primary">creD</name>
    <name evidence="2" type="ORF">ENJ42_03580</name>
</gene>
<feature type="transmembrane region" description="Helical" evidence="1">
    <location>
        <begin position="426"/>
        <end position="445"/>
    </location>
</feature>
<dbReference type="Pfam" id="PF06123">
    <property type="entry name" value="CreD"/>
    <property type="match status" value="1"/>
</dbReference>
<feature type="transmembrane region" description="Helical" evidence="1">
    <location>
        <begin position="323"/>
        <end position="342"/>
    </location>
</feature>
<keyword evidence="1" id="KW-1133">Transmembrane helix</keyword>
<dbReference type="GO" id="GO:0005886">
    <property type="term" value="C:plasma membrane"/>
    <property type="evidence" value="ECO:0007669"/>
    <property type="project" value="TreeGrafter"/>
</dbReference>
<feature type="transmembrane region" description="Helical" evidence="1">
    <location>
        <begin position="375"/>
        <end position="396"/>
    </location>
</feature>
<accession>A0A7C5M2R5</accession>